<dbReference type="NCBIfam" id="NF006196">
    <property type="entry name" value="PRK08324.2-4"/>
    <property type="match status" value="1"/>
</dbReference>
<proteinExistence type="inferred from homology"/>
<dbReference type="Pfam" id="PF00106">
    <property type="entry name" value="adh_short"/>
    <property type="match status" value="1"/>
</dbReference>
<dbReference type="SUPFAM" id="SSF53639">
    <property type="entry name" value="AraD/HMP-PK domain-like"/>
    <property type="match status" value="1"/>
</dbReference>
<dbReference type="InterPro" id="IPR036409">
    <property type="entry name" value="Aldolase_II/adducin_N_sf"/>
</dbReference>
<dbReference type="Gene3D" id="3.40.50.720">
    <property type="entry name" value="NAD(P)-binding Rossmann-like Domain"/>
    <property type="match status" value="1"/>
</dbReference>
<feature type="domain" description="Class II aldolase/adducin N-terminal" evidence="3">
    <location>
        <begin position="19"/>
        <end position="220"/>
    </location>
</feature>
<sequence length="657" mass="72100">MQSLWNEQEAGACENELALRVYSSRLLGRDSSLVLHGGGNTSVKIKEKNIIGEEEEILYIKGSGWDLETIETEGFAPVRLQPMIKLAALPALSDPQMVNELKTQLTRANAPTPSVETILHAVLPFRYVDHTHADAVVTITNTADGLQRIKEIYGDQVVIIPYVMPGFDLARDVARIYTEQAGPQTIGMVLMNHGIFSFADSAQESYERMINLVDMAERYLDSQKAWELEPPKQKQEKSIRRVEIAQLRQAVSKQAGRPMILHVTKSIQGRAFAEHAEVQRISQQGPATPDHVIRTKAIPMLGRDVTGYAEQYREYFATHEPAAQERKTMLDPAPRVILDQELGLCCLGKTAKDATIVHDIYEHTMQCILRAEKLGGWQALPSNDLFDMEYWDLEQAKLAKAGSAPIFTGEVALITGAASGIGKACVTSFLQRGAAVVGLDIDERITETAAAPSFLGIQCDLTNEEQIQKALDQIIARFGGLDMLVLNAGMFPTSTTIAELSLETWHKVMSVNLDANLLLLRECHPLLQCAPRKGRVAIIGSKNVPAPGPGAGAYSASKAALTQLMRVAALEWGKDGIRINTLHPNAVFDTGIWTEETLEARAKHYNLSVQEYKTNNVLKTEVLSSQVAELASEICGPLFVCTTAAQLPIDGGNDRVI</sequence>
<evidence type="ECO:0000259" key="3">
    <source>
        <dbReference type="SMART" id="SM01007"/>
    </source>
</evidence>
<dbReference type="Gene3D" id="3.40.225.10">
    <property type="entry name" value="Class II aldolase/adducin N-terminal domain"/>
    <property type="match status" value="1"/>
</dbReference>
<dbReference type="PRINTS" id="PR00081">
    <property type="entry name" value="GDHRDH"/>
</dbReference>
<dbReference type="Pfam" id="PF00596">
    <property type="entry name" value="Aldolase_II"/>
    <property type="match status" value="1"/>
</dbReference>
<dbReference type="PANTHER" id="PTHR24321:SF14">
    <property type="entry name" value="SHORT-CHAIN TYPE DEHYDROGENASE_REDUCTASE BLR2146-RELATED"/>
    <property type="match status" value="1"/>
</dbReference>
<evidence type="ECO:0000256" key="1">
    <source>
        <dbReference type="ARBA" id="ARBA00006484"/>
    </source>
</evidence>
<dbReference type="InterPro" id="IPR002347">
    <property type="entry name" value="SDR_fam"/>
</dbReference>
<evidence type="ECO:0000256" key="2">
    <source>
        <dbReference type="ARBA" id="ARBA00023002"/>
    </source>
</evidence>
<dbReference type="InterPro" id="IPR020904">
    <property type="entry name" value="Sc_DH/Rdtase_CS"/>
</dbReference>
<dbReference type="KEGG" id="eaj:Q3M24_09965"/>
<dbReference type="PROSITE" id="PS00061">
    <property type="entry name" value="ADH_SHORT"/>
    <property type="match status" value="1"/>
</dbReference>
<gene>
    <name evidence="4" type="ORF">Q3M24_09965</name>
</gene>
<reference evidence="4" key="1">
    <citation type="journal article" date="2024" name="Syst. Appl. Microbiol.">
        <title>First single-strain enrichments of Electrothrix cable bacteria, description of E. aestuarii sp. nov. and E. rattekaaiensis sp. nov., and proposal of a cable bacteria taxonomy following the rules of the SeqCode.</title>
        <authorList>
            <person name="Plum-Jensen L.E."/>
            <person name="Schramm A."/>
            <person name="Marshall I.P.G."/>
        </authorList>
    </citation>
    <scope>NUCLEOTIDE SEQUENCE</scope>
    <source>
        <strain evidence="4">Rat1</strain>
    </source>
</reference>
<dbReference type="EMBL" id="CP159373">
    <property type="protein sequence ID" value="XCN75035.1"/>
    <property type="molecule type" value="Genomic_DNA"/>
</dbReference>
<dbReference type="AlphaFoldDB" id="A0AAU8M1W5"/>
<dbReference type="InterPro" id="IPR036291">
    <property type="entry name" value="NAD(P)-bd_dom_sf"/>
</dbReference>
<protein>
    <submittedName>
        <fullName evidence="4">Bifunctional aldolase/short-chain dehydrogenase</fullName>
    </submittedName>
</protein>
<keyword evidence="2" id="KW-0560">Oxidoreductase</keyword>
<dbReference type="SMART" id="SM01007">
    <property type="entry name" value="Aldolase_II"/>
    <property type="match status" value="1"/>
</dbReference>
<reference evidence="4" key="2">
    <citation type="submission" date="2024-06" db="EMBL/GenBank/DDBJ databases">
        <authorList>
            <person name="Plum-Jensen L.E."/>
            <person name="Schramm A."/>
            <person name="Marshall I.P.G."/>
        </authorList>
    </citation>
    <scope>NUCLEOTIDE SEQUENCE</scope>
    <source>
        <strain evidence="4">Rat1</strain>
    </source>
</reference>
<comment type="similarity">
    <text evidence="1">Belongs to the short-chain dehydrogenases/reductases (SDR) family.</text>
</comment>
<dbReference type="SUPFAM" id="SSF51735">
    <property type="entry name" value="NAD(P)-binding Rossmann-fold domains"/>
    <property type="match status" value="1"/>
</dbReference>
<dbReference type="InterPro" id="IPR001303">
    <property type="entry name" value="Aldolase_II/adducin_N"/>
</dbReference>
<accession>A0AAU8M1W5</accession>
<dbReference type="PANTHER" id="PTHR24321">
    <property type="entry name" value="DEHYDROGENASES, SHORT CHAIN"/>
    <property type="match status" value="1"/>
</dbReference>
<dbReference type="FunFam" id="3.40.50.720:FF:000084">
    <property type="entry name" value="Short-chain dehydrogenase reductase"/>
    <property type="match status" value="1"/>
</dbReference>
<evidence type="ECO:0000313" key="4">
    <source>
        <dbReference type="EMBL" id="XCN75035.1"/>
    </source>
</evidence>
<name>A0AAU8M1W5_9BACT</name>
<organism evidence="4">
    <name type="scientific">Candidatus Electrothrix aestuarii</name>
    <dbReference type="NCBI Taxonomy" id="3062594"/>
    <lineage>
        <taxon>Bacteria</taxon>
        <taxon>Pseudomonadati</taxon>
        <taxon>Thermodesulfobacteriota</taxon>
        <taxon>Desulfobulbia</taxon>
        <taxon>Desulfobulbales</taxon>
        <taxon>Desulfobulbaceae</taxon>
        <taxon>Candidatus Electrothrix</taxon>
    </lineage>
</organism>
<dbReference type="GO" id="GO:0016491">
    <property type="term" value="F:oxidoreductase activity"/>
    <property type="evidence" value="ECO:0007669"/>
    <property type="project" value="UniProtKB-KW"/>
</dbReference>